<dbReference type="AlphaFoldDB" id="G7H5T7"/>
<dbReference type="Proteomes" id="UP000035088">
    <property type="component" value="Unassembled WGS sequence"/>
</dbReference>
<comment type="similarity">
    <text evidence="1">Belongs to the flavin monoamine oxidase family.</text>
</comment>
<dbReference type="InterPro" id="IPR002937">
    <property type="entry name" value="Amino_oxidase"/>
</dbReference>
<feature type="domain" description="Amine oxidase" evidence="2">
    <location>
        <begin position="15"/>
        <end position="427"/>
    </location>
</feature>
<evidence type="ECO:0000313" key="4">
    <source>
        <dbReference type="Proteomes" id="UP000035088"/>
    </source>
</evidence>
<protein>
    <submittedName>
        <fullName evidence="3">Putative flavin-containing amine oxidase</fullName>
    </submittedName>
</protein>
<reference evidence="3 4" key="1">
    <citation type="submission" date="2011-11" db="EMBL/GenBank/DDBJ databases">
        <title>Whole genome shotgun sequence of Gordonia araii NBRC 100433.</title>
        <authorList>
            <person name="Yoshida Y."/>
            <person name="Hosoyama A."/>
            <person name="Tsuchikane K."/>
            <person name="Katsumata H."/>
            <person name="Yamazaki S."/>
            <person name="Fujita N."/>
        </authorList>
    </citation>
    <scope>NUCLEOTIDE SEQUENCE [LARGE SCALE GENOMIC DNA]</scope>
    <source>
        <strain evidence="3 4">NBRC 100433</strain>
    </source>
</reference>
<comment type="caution">
    <text evidence="3">The sequence shown here is derived from an EMBL/GenBank/DDBJ whole genome shotgun (WGS) entry which is preliminary data.</text>
</comment>
<dbReference type="RefSeq" id="WP_007323287.1">
    <property type="nucleotide sequence ID" value="NZ_BAEE01000065.1"/>
</dbReference>
<name>G7H5T7_9ACTN</name>
<dbReference type="PANTHER" id="PTHR43563">
    <property type="entry name" value="AMINE OXIDASE"/>
    <property type="match status" value="1"/>
</dbReference>
<dbReference type="PANTHER" id="PTHR43563:SF1">
    <property type="entry name" value="AMINE OXIDASE [FLAVIN-CONTAINING] B"/>
    <property type="match status" value="1"/>
</dbReference>
<keyword evidence="4" id="KW-1185">Reference proteome</keyword>
<organism evidence="3 4">
    <name type="scientific">Gordonia araii NBRC 100433</name>
    <dbReference type="NCBI Taxonomy" id="1073574"/>
    <lineage>
        <taxon>Bacteria</taxon>
        <taxon>Bacillati</taxon>
        <taxon>Actinomycetota</taxon>
        <taxon>Actinomycetes</taxon>
        <taxon>Mycobacteriales</taxon>
        <taxon>Gordoniaceae</taxon>
        <taxon>Gordonia</taxon>
    </lineage>
</organism>
<dbReference type="Pfam" id="PF01593">
    <property type="entry name" value="Amino_oxidase"/>
    <property type="match status" value="1"/>
</dbReference>
<dbReference type="EMBL" id="BAEE01000065">
    <property type="protein sequence ID" value="GAB11212.1"/>
    <property type="molecule type" value="Genomic_DNA"/>
</dbReference>
<dbReference type="SUPFAM" id="SSF51905">
    <property type="entry name" value="FAD/NAD(P)-binding domain"/>
    <property type="match status" value="1"/>
</dbReference>
<accession>G7H5T7</accession>
<gene>
    <name evidence="3" type="ORF">GOARA_065_00050</name>
</gene>
<dbReference type="InterPro" id="IPR036188">
    <property type="entry name" value="FAD/NAD-bd_sf"/>
</dbReference>
<proteinExistence type="inferred from homology"/>
<dbReference type="PRINTS" id="PR00420">
    <property type="entry name" value="RNGMNOXGNASE"/>
</dbReference>
<dbReference type="GO" id="GO:0016491">
    <property type="term" value="F:oxidoreductase activity"/>
    <property type="evidence" value="ECO:0007669"/>
    <property type="project" value="InterPro"/>
</dbReference>
<dbReference type="OrthoDB" id="337830at2"/>
<dbReference type="Gene3D" id="3.50.50.60">
    <property type="entry name" value="FAD/NAD(P)-binding domain"/>
    <property type="match status" value="1"/>
</dbReference>
<dbReference type="STRING" id="1073574.GOARA_065_00050"/>
<evidence type="ECO:0000259" key="2">
    <source>
        <dbReference type="Pfam" id="PF01593"/>
    </source>
</evidence>
<evidence type="ECO:0000256" key="1">
    <source>
        <dbReference type="ARBA" id="ARBA00005995"/>
    </source>
</evidence>
<sequence>MSDDVDVVVVGAGYAGLTAASDLVSAGASVRVLEASGRVGGRALSVDTAAGSTVDLGGQWVGSQHTELRSLAARKGVEVFPSYDIGRQTVMADGRPISRLSRTAAGAIAGLARLSLAIRFGRGLSDDRLLSDWLTGVRPAQARRVLDVVLAELTCCSASDISMATVADMFTGAGGVREMLTVKDGAQDALLSRGAGGLAEAMAADLDGVIELNARVADVERSSDGVTVHTDDAAIRAKRVVIAVAPPAAERIAHRPGLSPARQSMQRNLRMGAVYKAVAAYEEPFWRDDRCDGQLLVLDGPIRSAFDVSPPGGPGHICVLVPGPAARQLDALDEKTRREAVLEAVADHFGERAKMPLSFHEKAWHHDEFARGGYLGMPTPGHLAQVRAERARPLGRVHWAGTETSDRFNGYFEGAIRSGKRAAAEVLAAL</sequence>
<evidence type="ECO:0000313" key="3">
    <source>
        <dbReference type="EMBL" id="GAB11212.1"/>
    </source>
</evidence>
<dbReference type="InterPro" id="IPR050703">
    <property type="entry name" value="Flavin_MAO"/>
</dbReference>
<dbReference type="SUPFAM" id="SSF54373">
    <property type="entry name" value="FAD-linked reductases, C-terminal domain"/>
    <property type="match status" value="1"/>
</dbReference>